<dbReference type="AlphaFoldDB" id="A0A4S8KYS3"/>
<protein>
    <submittedName>
        <fullName evidence="1">Uncharacterized protein</fullName>
    </submittedName>
</protein>
<accession>A0A4S8KYS3</accession>
<feature type="non-terminal residue" evidence="1">
    <location>
        <position position="61"/>
    </location>
</feature>
<name>A0A4S8KYS3_DENBC</name>
<gene>
    <name evidence="1" type="ORF">K435DRAFT_571582</name>
</gene>
<keyword evidence="2" id="KW-1185">Reference proteome</keyword>
<sequence>LDPDDIPHRTRFLELIFAQFEGCFKNIRDEMNRSRGRISFTSDMWSRGNLQGYMAITAHYM</sequence>
<proteinExistence type="predicted"/>
<evidence type="ECO:0000313" key="1">
    <source>
        <dbReference type="EMBL" id="THU81209.1"/>
    </source>
</evidence>
<feature type="non-terminal residue" evidence="1">
    <location>
        <position position="1"/>
    </location>
</feature>
<dbReference type="OrthoDB" id="1607513at2759"/>
<evidence type="ECO:0000313" key="2">
    <source>
        <dbReference type="Proteomes" id="UP000297245"/>
    </source>
</evidence>
<organism evidence="1 2">
    <name type="scientific">Dendrothele bispora (strain CBS 962.96)</name>
    <dbReference type="NCBI Taxonomy" id="1314807"/>
    <lineage>
        <taxon>Eukaryota</taxon>
        <taxon>Fungi</taxon>
        <taxon>Dikarya</taxon>
        <taxon>Basidiomycota</taxon>
        <taxon>Agaricomycotina</taxon>
        <taxon>Agaricomycetes</taxon>
        <taxon>Agaricomycetidae</taxon>
        <taxon>Agaricales</taxon>
        <taxon>Agaricales incertae sedis</taxon>
        <taxon>Dendrothele</taxon>
    </lineage>
</organism>
<dbReference type="EMBL" id="ML179829">
    <property type="protein sequence ID" value="THU81209.1"/>
    <property type="molecule type" value="Genomic_DNA"/>
</dbReference>
<reference evidence="1 2" key="1">
    <citation type="journal article" date="2019" name="Nat. Ecol. Evol.">
        <title>Megaphylogeny resolves global patterns of mushroom evolution.</title>
        <authorList>
            <person name="Varga T."/>
            <person name="Krizsan K."/>
            <person name="Foldi C."/>
            <person name="Dima B."/>
            <person name="Sanchez-Garcia M."/>
            <person name="Sanchez-Ramirez S."/>
            <person name="Szollosi G.J."/>
            <person name="Szarkandi J.G."/>
            <person name="Papp V."/>
            <person name="Albert L."/>
            <person name="Andreopoulos W."/>
            <person name="Angelini C."/>
            <person name="Antonin V."/>
            <person name="Barry K.W."/>
            <person name="Bougher N.L."/>
            <person name="Buchanan P."/>
            <person name="Buyck B."/>
            <person name="Bense V."/>
            <person name="Catcheside P."/>
            <person name="Chovatia M."/>
            <person name="Cooper J."/>
            <person name="Damon W."/>
            <person name="Desjardin D."/>
            <person name="Finy P."/>
            <person name="Geml J."/>
            <person name="Haridas S."/>
            <person name="Hughes K."/>
            <person name="Justo A."/>
            <person name="Karasinski D."/>
            <person name="Kautmanova I."/>
            <person name="Kiss B."/>
            <person name="Kocsube S."/>
            <person name="Kotiranta H."/>
            <person name="LaButti K.M."/>
            <person name="Lechner B.E."/>
            <person name="Liimatainen K."/>
            <person name="Lipzen A."/>
            <person name="Lukacs Z."/>
            <person name="Mihaltcheva S."/>
            <person name="Morgado L.N."/>
            <person name="Niskanen T."/>
            <person name="Noordeloos M.E."/>
            <person name="Ohm R.A."/>
            <person name="Ortiz-Santana B."/>
            <person name="Ovrebo C."/>
            <person name="Racz N."/>
            <person name="Riley R."/>
            <person name="Savchenko A."/>
            <person name="Shiryaev A."/>
            <person name="Soop K."/>
            <person name="Spirin V."/>
            <person name="Szebenyi C."/>
            <person name="Tomsovsky M."/>
            <person name="Tulloss R.E."/>
            <person name="Uehling J."/>
            <person name="Grigoriev I.V."/>
            <person name="Vagvolgyi C."/>
            <person name="Papp T."/>
            <person name="Martin F.M."/>
            <person name="Miettinen O."/>
            <person name="Hibbett D.S."/>
            <person name="Nagy L.G."/>
        </authorList>
    </citation>
    <scope>NUCLEOTIDE SEQUENCE [LARGE SCALE GENOMIC DNA]</scope>
    <source>
        <strain evidence="1 2">CBS 962.96</strain>
    </source>
</reference>
<dbReference type="Proteomes" id="UP000297245">
    <property type="component" value="Unassembled WGS sequence"/>
</dbReference>